<keyword evidence="1" id="KW-0808">Transferase</keyword>
<sequence length="40" mass="4578">MIFKLFALERFSVEDCYVEHIAVDKLMRGNGVGELLISYA</sequence>
<evidence type="ECO:0000313" key="1">
    <source>
        <dbReference type="EMBL" id="ACA43611.1"/>
    </source>
</evidence>
<accession>B1IL38</accession>
<dbReference type="Proteomes" id="UP000008541">
    <property type="component" value="Chromosome"/>
</dbReference>
<dbReference type="AlphaFoldDB" id="B1IL38"/>
<protein>
    <submittedName>
        <fullName evidence="1">Putative acetyltransferase</fullName>
    </submittedName>
</protein>
<name>B1IL38_CLOBK</name>
<reference evidence="1 2" key="1">
    <citation type="journal article" date="2007" name="PLoS ONE">
        <title>Analysis of the neurotoxin complex genes in Clostridium botulinum A1-A4 and B1 strains: BoNT/A3, /Ba4 and /B1 clusters are located within plasmids.</title>
        <authorList>
            <person name="Smith T.J."/>
            <person name="Hill K.K."/>
            <person name="Foley B.T."/>
            <person name="Detter J.C."/>
            <person name="Munk A.C."/>
            <person name="Bruce D.C."/>
            <person name="Doggett N.A."/>
            <person name="Smith L.A."/>
            <person name="Marks J.D."/>
            <person name="Xie G."/>
            <person name="Brettin T.S."/>
        </authorList>
    </citation>
    <scope>NUCLEOTIDE SEQUENCE [LARGE SCALE GENOMIC DNA]</scope>
    <source>
        <strain evidence="2">Okra / Type B1</strain>
    </source>
</reference>
<dbReference type="GO" id="GO:0016740">
    <property type="term" value="F:transferase activity"/>
    <property type="evidence" value="ECO:0007669"/>
    <property type="project" value="UniProtKB-KW"/>
</dbReference>
<dbReference type="KEGG" id="cbb:CLD_1686"/>
<gene>
    <name evidence="1" type="ordered locus">CLD_1686</name>
</gene>
<evidence type="ECO:0000313" key="2">
    <source>
        <dbReference type="Proteomes" id="UP000008541"/>
    </source>
</evidence>
<dbReference type="HOGENOM" id="CLU_3287242_0_0_9"/>
<organism evidence="1 2">
    <name type="scientific">Clostridium botulinum (strain Okra / Type B1)</name>
    <dbReference type="NCBI Taxonomy" id="498213"/>
    <lineage>
        <taxon>Bacteria</taxon>
        <taxon>Bacillati</taxon>
        <taxon>Bacillota</taxon>
        <taxon>Clostridia</taxon>
        <taxon>Eubacteriales</taxon>
        <taxon>Clostridiaceae</taxon>
        <taxon>Clostridium</taxon>
    </lineage>
</organism>
<proteinExistence type="predicted"/>
<dbReference type="EMBL" id="CP000939">
    <property type="protein sequence ID" value="ACA43611.1"/>
    <property type="molecule type" value="Genomic_DNA"/>
</dbReference>